<dbReference type="EMBL" id="WUXD01000036">
    <property type="protein sequence ID" value="MBM4628273.1"/>
    <property type="molecule type" value="Genomic_DNA"/>
</dbReference>
<dbReference type="Proteomes" id="UP000738270">
    <property type="component" value="Unassembled WGS sequence"/>
</dbReference>
<protein>
    <submittedName>
        <fullName evidence="1">Fructose-bisphosphate aldolase</fullName>
    </submittedName>
</protein>
<gene>
    <name evidence="1" type="ORF">GS453_15975</name>
</gene>
<comment type="caution">
    <text evidence="1">The sequence shown here is derived from an EMBL/GenBank/DDBJ whole genome shotgun (WGS) entry which is preliminary data.</text>
</comment>
<sequence>MQREWSARADAAEEAVMTRHIRRVWGMPGTALAVVAWPAVRRERMFVNWHYWWQANLINCTVDAAERNPTARRRRRLARLIRGHRFRNISGWTNNYYDDMAWLA</sequence>
<accession>A0AAP2AQ37</accession>
<dbReference type="AlphaFoldDB" id="A0AAP2AQ37"/>
<organism evidence="1 2">
    <name type="scientific">Rhodococcus hoagii</name>
    <name type="common">Corynebacterium equii</name>
    <dbReference type="NCBI Taxonomy" id="43767"/>
    <lineage>
        <taxon>Bacteria</taxon>
        <taxon>Bacillati</taxon>
        <taxon>Actinomycetota</taxon>
        <taxon>Actinomycetes</taxon>
        <taxon>Mycobacteriales</taxon>
        <taxon>Nocardiaceae</taxon>
        <taxon>Prescottella</taxon>
    </lineage>
</organism>
<feature type="non-terminal residue" evidence="1">
    <location>
        <position position="104"/>
    </location>
</feature>
<evidence type="ECO:0000313" key="2">
    <source>
        <dbReference type="Proteomes" id="UP000738270"/>
    </source>
</evidence>
<dbReference type="Gene3D" id="1.50.10.20">
    <property type="match status" value="1"/>
</dbReference>
<proteinExistence type="predicted"/>
<evidence type="ECO:0000313" key="1">
    <source>
        <dbReference type="EMBL" id="MBM4628273.1"/>
    </source>
</evidence>
<name>A0AAP2AQ37_RHOHA</name>
<reference evidence="1" key="1">
    <citation type="submission" date="2019-11" db="EMBL/GenBank/DDBJ databases">
        <title>Spread of Macrolides and rifampicin resistant Rhodococcus equi in clinical isolates in the USA.</title>
        <authorList>
            <person name="Alvarez-Narvaez S."/>
            <person name="Huber L."/>
            <person name="Cohen N.D."/>
            <person name="Slovis N."/>
            <person name="Greiter M."/>
            <person name="Giguere S."/>
            <person name="Hart K."/>
        </authorList>
    </citation>
    <scope>NUCLEOTIDE SEQUENCE</scope>
    <source>
        <strain evidence="1">Lh_38</strain>
    </source>
</reference>